<sequence>MSNAGKKDEGTKDISAKPQKPTGKSAERLVASQGNFLTADRLAPDRAFPPLRVLGTVQALEKVIELPVVGRGRMGSVSNVVFYVLGSLPKTFDSCAFVSALRHNVVPYVYLLAGPKTKIRGKGFGSGFVCKRSKCSRKMPSSTDLWAAAKSWLRRGVRQEPPAIIIL</sequence>
<keyword evidence="3" id="KW-1185">Reference proteome</keyword>
<protein>
    <submittedName>
        <fullName evidence="2">Uncharacterized protein</fullName>
    </submittedName>
</protein>
<feature type="region of interest" description="Disordered" evidence="1">
    <location>
        <begin position="1"/>
        <end position="27"/>
    </location>
</feature>
<comment type="caution">
    <text evidence="2">The sequence shown here is derived from an EMBL/GenBank/DDBJ whole genome shotgun (WGS) entry which is preliminary data.</text>
</comment>
<evidence type="ECO:0000313" key="3">
    <source>
        <dbReference type="Proteomes" id="UP000253324"/>
    </source>
</evidence>
<evidence type="ECO:0000256" key="1">
    <source>
        <dbReference type="SAM" id="MobiDB-lite"/>
    </source>
</evidence>
<dbReference type="AlphaFoldDB" id="A0A368YCW9"/>
<dbReference type="EMBL" id="QPJM01000031">
    <property type="protein sequence ID" value="RCW78052.1"/>
    <property type="molecule type" value="Genomic_DNA"/>
</dbReference>
<proteinExistence type="predicted"/>
<evidence type="ECO:0000313" key="2">
    <source>
        <dbReference type="EMBL" id="RCW78052.1"/>
    </source>
</evidence>
<reference evidence="2 3" key="1">
    <citation type="submission" date="2018-07" db="EMBL/GenBank/DDBJ databases">
        <title>Genomic Encyclopedia of Type Strains, Phase III (KMG-III): the genomes of soil and plant-associated and newly described type strains.</title>
        <authorList>
            <person name="Whitman W."/>
        </authorList>
    </citation>
    <scope>NUCLEOTIDE SEQUENCE [LARGE SCALE GENOMIC DNA]</scope>
    <source>
        <strain evidence="2 3">31-25a</strain>
    </source>
</reference>
<dbReference type="Proteomes" id="UP000253324">
    <property type="component" value="Unassembled WGS sequence"/>
</dbReference>
<gene>
    <name evidence="2" type="ORF">C7476_13120</name>
</gene>
<organism evidence="2 3">
    <name type="scientific">Phyllobacterium bourgognense</name>
    <dbReference type="NCBI Taxonomy" id="314236"/>
    <lineage>
        <taxon>Bacteria</taxon>
        <taxon>Pseudomonadati</taxon>
        <taxon>Pseudomonadota</taxon>
        <taxon>Alphaproteobacteria</taxon>
        <taxon>Hyphomicrobiales</taxon>
        <taxon>Phyllobacteriaceae</taxon>
        <taxon>Phyllobacterium</taxon>
    </lineage>
</organism>
<accession>A0A368YCW9</accession>
<feature type="compositionally biased region" description="Basic and acidic residues" evidence="1">
    <location>
        <begin position="1"/>
        <end position="15"/>
    </location>
</feature>
<name>A0A368YCW9_9HYPH</name>